<proteinExistence type="predicted"/>
<reference evidence="1" key="1">
    <citation type="journal article" date="2020" name="Stud. Mycol.">
        <title>101 Dothideomycetes genomes: a test case for predicting lifestyles and emergence of pathogens.</title>
        <authorList>
            <person name="Haridas S."/>
            <person name="Albert R."/>
            <person name="Binder M."/>
            <person name="Bloem J."/>
            <person name="Labutti K."/>
            <person name="Salamov A."/>
            <person name="Andreopoulos B."/>
            <person name="Baker S."/>
            <person name="Barry K."/>
            <person name="Bills G."/>
            <person name="Bluhm B."/>
            <person name="Cannon C."/>
            <person name="Castanera R."/>
            <person name="Culley D."/>
            <person name="Daum C."/>
            <person name="Ezra D."/>
            <person name="Gonzalez J."/>
            <person name="Henrissat B."/>
            <person name="Kuo A."/>
            <person name="Liang C."/>
            <person name="Lipzen A."/>
            <person name="Lutzoni F."/>
            <person name="Magnuson J."/>
            <person name="Mondo S."/>
            <person name="Nolan M."/>
            <person name="Ohm R."/>
            <person name="Pangilinan J."/>
            <person name="Park H.-J."/>
            <person name="Ramirez L."/>
            <person name="Alfaro M."/>
            <person name="Sun H."/>
            <person name="Tritt A."/>
            <person name="Yoshinaga Y."/>
            <person name="Zwiers L.-H."/>
            <person name="Turgeon B."/>
            <person name="Goodwin S."/>
            <person name="Spatafora J."/>
            <person name="Crous P."/>
            <person name="Grigoriev I."/>
        </authorList>
    </citation>
    <scope>NUCLEOTIDE SEQUENCE</scope>
    <source>
        <strain evidence="1">CBS 207.26</strain>
    </source>
</reference>
<name>A0A6A6D981_9PEZI</name>
<organism evidence="1 2">
    <name type="scientific">Zopfia rhizophila CBS 207.26</name>
    <dbReference type="NCBI Taxonomy" id="1314779"/>
    <lineage>
        <taxon>Eukaryota</taxon>
        <taxon>Fungi</taxon>
        <taxon>Dikarya</taxon>
        <taxon>Ascomycota</taxon>
        <taxon>Pezizomycotina</taxon>
        <taxon>Dothideomycetes</taxon>
        <taxon>Dothideomycetes incertae sedis</taxon>
        <taxon>Zopfiaceae</taxon>
        <taxon>Zopfia</taxon>
    </lineage>
</organism>
<evidence type="ECO:0000313" key="1">
    <source>
        <dbReference type="EMBL" id="KAF2175655.1"/>
    </source>
</evidence>
<gene>
    <name evidence="1" type="ORF">K469DRAFT_683526</name>
</gene>
<accession>A0A6A6D981</accession>
<keyword evidence="2" id="KW-1185">Reference proteome</keyword>
<dbReference type="EMBL" id="ML994727">
    <property type="protein sequence ID" value="KAF2175655.1"/>
    <property type="molecule type" value="Genomic_DNA"/>
</dbReference>
<dbReference type="AlphaFoldDB" id="A0A6A6D981"/>
<sequence length="226" mass="25331">MPHHQQFVDRVRLVVDDDSPQVINGVHKRGHVQSSNSARKRFAEHPGSTAFHVSCNVVPWAVVKYPERIEHAAASSGGQLSQYLISESFPDNLHIYVTMLFMGINSKIFHPVFKQLEAMDAFRGQNNLLQDTTGFEAFVENCPNLRGLIQKRWQINTSQTLLGIICAIDLLSRARTQPIDPVSHGIPCQFQLSPKVYGRTAKEVLQIVNCGVCCGNCDGMYHGMYH</sequence>
<protein>
    <submittedName>
        <fullName evidence="1">Uncharacterized protein</fullName>
    </submittedName>
</protein>
<evidence type="ECO:0000313" key="2">
    <source>
        <dbReference type="Proteomes" id="UP000800200"/>
    </source>
</evidence>
<dbReference type="Proteomes" id="UP000800200">
    <property type="component" value="Unassembled WGS sequence"/>
</dbReference>